<name>A0A921MEU9_9MICO</name>
<dbReference type="Proteomes" id="UP000784435">
    <property type="component" value="Unassembled WGS sequence"/>
</dbReference>
<comment type="caution">
    <text evidence="3">The sequence shown here is derived from an EMBL/GenBank/DDBJ whole genome shotgun (WGS) entry which is preliminary data.</text>
</comment>
<proteinExistence type="predicted"/>
<reference evidence="3" key="1">
    <citation type="journal article" date="2021" name="PeerJ">
        <title>Extensive microbial diversity within the chicken gut microbiome revealed by metagenomics and culture.</title>
        <authorList>
            <person name="Gilroy R."/>
            <person name="Ravi A."/>
            <person name="Getino M."/>
            <person name="Pursley I."/>
            <person name="Horton D.L."/>
            <person name="Alikhan N.F."/>
            <person name="Baker D."/>
            <person name="Gharbi K."/>
            <person name="Hall N."/>
            <person name="Watson M."/>
            <person name="Adriaenssens E.M."/>
            <person name="Foster-Nyarko E."/>
            <person name="Jarju S."/>
            <person name="Secka A."/>
            <person name="Antonio M."/>
            <person name="Oren A."/>
            <person name="Chaudhuri R.R."/>
            <person name="La Ragione R."/>
            <person name="Hildebrand F."/>
            <person name="Pallen M.J."/>
        </authorList>
    </citation>
    <scope>NUCLEOTIDE SEQUENCE</scope>
    <source>
        <strain evidence="3">ChiGjej5B5-7349</strain>
    </source>
</reference>
<dbReference type="InterPro" id="IPR023606">
    <property type="entry name" value="CoA-Trfase_III_dom_1_sf"/>
</dbReference>
<evidence type="ECO:0000313" key="4">
    <source>
        <dbReference type="Proteomes" id="UP000784435"/>
    </source>
</evidence>
<organism evidence="3 4">
    <name type="scientific">Brevibacterium senegalense</name>
    <dbReference type="NCBI Taxonomy" id="1033736"/>
    <lineage>
        <taxon>Bacteria</taxon>
        <taxon>Bacillati</taxon>
        <taxon>Actinomycetota</taxon>
        <taxon>Actinomycetes</taxon>
        <taxon>Micrococcales</taxon>
        <taxon>Brevibacteriaceae</taxon>
        <taxon>Brevibacterium</taxon>
    </lineage>
</organism>
<reference evidence="3" key="2">
    <citation type="submission" date="2021-09" db="EMBL/GenBank/DDBJ databases">
        <authorList>
            <person name="Gilroy R."/>
        </authorList>
    </citation>
    <scope>NUCLEOTIDE SEQUENCE</scope>
    <source>
        <strain evidence="3">ChiGjej5B5-7349</strain>
    </source>
</reference>
<protein>
    <submittedName>
        <fullName evidence="3">CoA transferase</fullName>
    </submittedName>
</protein>
<evidence type="ECO:0000313" key="3">
    <source>
        <dbReference type="EMBL" id="HJG80842.1"/>
    </source>
</evidence>
<dbReference type="GO" id="GO:0008410">
    <property type="term" value="F:CoA-transferase activity"/>
    <property type="evidence" value="ECO:0007669"/>
    <property type="project" value="TreeGrafter"/>
</dbReference>
<dbReference type="InterPro" id="IPR050483">
    <property type="entry name" value="CoA-transferase_III_domain"/>
</dbReference>
<dbReference type="SUPFAM" id="SSF89796">
    <property type="entry name" value="CoA-transferase family III (CaiB/BaiF)"/>
    <property type="match status" value="1"/>
</dbReference>
<dbReference type="AlphaFoldDB" id="A0A921MEU9"/>
<dbReference type="InterPro" id="IPR003673">
    <property type="entry name" value="CoA-Trfase_fam_III"/>
</dbReference>
<dbReference type="PANTHER" id="PTHR48207">
    <property type="entry name" value="SUCCINATE--HYDROXYMETHYLGLUTARATE COA-TRANSFERASE"/>
    <property type="match status" value="1"/>
</dbReference>
<accession>A0A921MEU9</accession>
<evidence type="ECO:0000256" key="2">
    <source>
        <dbReference type="SAM" id="MobiDB-lite"/>
    </source>
</evidence>
<feature type="compositionally biased region" description="Low complexity" evidence="2">
    <location>
        <begin position="400"/>
        <end position="413"/>
    </location>
</feature>
<dbReference type="PANTHER" id="PTHR48207:SF3">
    <property type="entry name" value="SUCCINATE--HYDROXYMETHYLGLUTARATE COA-TRANSFERASE"/>
    <property type="match status" value="1"/>
</dbReference>
<dbReference type="Pfam" id="PF02515">
    <property type="entry name" value="CoA_transf_3"/>
    <property type="match status" value="1"/>
</dbReference>
<evidence type="ECO:0000256" key="1">
    <source>
        <dbReference type="ARBA" id="ARBA00022679"/>
    </source>
</evidence>
<keyword evidence="1 3" id="KW-0808">Transferase</keyword>
<sequence length="428" mass="45293">MSTEDLAEFFDRPGTGPLSGIVVADFSRVLAGPYATMMLADLGATVIKVEGPGGDDTRSWQPPVRGEDATYYLSINRNKYDIVLDLTDADDRGVAQELARRADVVVENFKPGGLTKYGLDYDAVKEANPEVVYASVTGFGPQNPQPGYDLLVQGLSGFMSLTGAADGEPYRAGVAIFDVMTGLHTTIGILAALQHRGKTGEGQKVDTNLLSSAMSGLVNQSSAYVAGGAVPHRMGNEHPSLYPYQPMPTKEGDLIIACGNDRQFAMLANTVGRPEWLEDERFARAVPRNSHRKELEPLLIEALSHKDAQEWFALLTDAGMPCAPINSIEQGVQLAESMGLAPAVDTGTGDRVIPTVRNPISLSKSPVGYDLAPPALGQDSDLVRRWLASPSSTGTAAEVGAGTQATGASATRTQVTEASATGTPVTED</sequence>
<dbReference type="EMBL" id="DYUK01000227">
    <property type="protein sequence ID" value="HJG80842.1"/>
    <property type="molecule type" value="Genomic_DNA"/>
</dbReference>
<gene>
    <name evidence="3" type="ORF">K8V08_10570</name>
</gene>
<feature type="region of interest" description="Disordered" evidence="2">
    <location>
        <begin position="389"/>
        <end position="428"/>
    </location>
</feature>
<dbReference type="Gene3D" id="3.40.50.10540">
    <property type="entry name" value="Crotonobetainyl-coa:carnitine coa-transferase, domain 1"/>
    <property type="match status" value="1"/>
</dbReference>
<feature type="compositionally biased region" description="Polar residues" evidence="2">
    <location>
        <begin position="414"/>
        <end position="428"/>
    </location>
</feature>
<dbReference type="Gene3D" id="3.30.1540.10">
    <property type="entry name" value="formyl-coa transferase, domain 3"/>
    <property type="match status" value="1"/>
</dbReference>
<dbReference type="InterPro" id="IPR044855">
    <property type="entry name" value="CoA-Trfase_III_dom3_sf"/>
</dbReference>